<keyword evidence="1" id="KW-0560">Oxidoreductase</keyword>
<accession>A0ABP9U689</accession>
<dbReference type="InterPro" id="IPR002938">
    <property type="entry name" value="FAD-bd"/>
</dbReference>
<evidence type="ECO:0000256" key="1">
    <source>
        <dbReference type="ARBA" id="ARBA00023002"/>
    </source>
</evidence>
<keyword evidence="5" id="KW-1185">Reference proteome</keyword>
<dbReference type="Pfam" id="PF01494">
    <property type="entry name" value="FAD_binding_3"/>
    <property type="match status" value="1"/>
</dbReference>
<dbReference type="Gene3D" id="3.50.50.60">
    <property type="entry name" value="FAD/NAD(P)-binding domain"/>
    <property type="match status" value="2"/>
</dbReference>
<dbReference type="EMBL" id="BAABNP010000005">
    <property type="protein sequence ID" value="GAA5340386.1"/>
    <property type="molecule type" value="Genomic_DNA"/>
</dbReference>
<dbReference type="PANTHER" id="PTHR43476">
    <property type="entry name" value="3-(3-HYDROXY-PHENYL)PROPIONATE/3-HYDROXYCINNAMIC ACID HYDROXYLASE"/>
    <property type="match status" value="1"/>
</dbReference>
<proteinExistence type="predicted"/>
<evidence type="ECO:0000256" key="2">
    <source>
        <dbReference type="SAM" id="MobiDB-lite"/>
    </source>
</evidence>
<dbReference type="InterPro" id="IPR036188">
    <property type="entry name" value="FAD/NAD-bd_sf"/>
</dbReference>
<dbReference type="PANTHER" id="PTHR43476:SF5">
    <property type="entry name" value="FAD-DEPENDENT MONOOXYGENASE"/>
    <property type="match status" value="1"/>
</dbReference>
<dbReference type="PRINTS" id="PR00420">
    <property type="entry name" value="RNGMNOXGNASE"/>
</dbReference>
<organism evidence="4 5">
    <name type="scientific">Brevibacterium ammoniilyticum</name>
    <dbReference type="NCBI Taxonomy" id="1046555"/>
    <lineage>
        <taxon>Bacteria</taxon>
        <taxon>Bacillati</taxon>
        <taxon>Actinomycetota</taxon>
        <taxon>Actinomycetes</taxon>
        <taxon>Micrococcales</taxon>
        <taxon>Brevibacteriaceae</taxon>
        <taxon>Brevibacterium</taxon>
    </lineage>
</organism>
<dbReference type="SUPFAM" id="SSF51905">
    <property type="entry name" value="FAD/NAD(P)-binding domain"/>
    <property type="match status" value="1"/>
</dbReference>
<evidence type="ECO:0000313" key="4">
    <source>
        <dbReference type="EMBL" id="GAA5340386.1"/>
    </source>
</evidence>
<protein>
    <submittedName>
        <fullName evidence="4">FAD-dependent oxidoreductase</fullName>
    </submittedName>
</protein>
<dbReference type="InterPro" id="IPR050631">
    <property type="entry name" value="PheA/TfdB_FAD_monoxygenase"/>
</dbReference>
<dbReference type="Proteomes" id="UP001498935">
    <property type="component" value="Unassembled WGS sequence"/>
</dbReference>
<name>A0ABP9U689_9MICO</name>
<evidence type="ECO:0000313" key="5">
    <source>
        <dbReference type="Proteomes" id="UP001498935"/>
    </source>
</evidence>
<feature type="region of interest" description="Disordered" evidence="2">
    <location>
        <begin position="1"/>
        <end position="22"/>
    </location>
</feature>
<gene>
    <name evidence="4" type="ORF">KACC15558_14260</name>
</gene>
<reference evidence="4 5" key="1">
    <citation type="submission" date="2024-02" db="EMBL/GenBank/DDBJ databases">
        <title>Characterization of antibiotic resistant novel bacterial strains and their environmental applications.</title>
        <authorList>
            <person name="Manzoor S."/>
            <person name="Abbas S."/>
            <person name="Arshad M."/>
            <person name="Li W.J."/>
            <person name="Ahmed I."/>
        </authorList>
    </citation>
    <scope>NUCLEOTIDE SEQUENCE [LARGE SCALE GENOMIC DNA]</scope>
    <source>
        <strain evidence="4 5">KACC 15558</strain>
    </source>
</reference>
<evidence type="ECO:0000259" key="3">
    <source>
        <dbReference type="Pfam" id="PF01494"/>
    </source>
</evidence>
<comment type="caution">
    <text evidence="4">The sequence shown here is derived from an EMBL/GenBank/DDBJ whole genome shotgun (WGS) entry which is preliminary data.</text>
</comment>
<sequence length="430" mass="47196">MSRAQSEAMKAQRSEQDQTVAGDASGRLGAAADTDCIVVGGGPAGLVCGLVLARLGVRVTVVEKHDDFLRDFRGDTIHPSTQDLLAELGLLDEFLTLPHADMPRVRLRWNDEEFVLADFSRLPTRRRAISFMPQWEFLDLIARAGEREPTFTLLRSTEAIDVLRAGEQIVGVRTRSSAGEETLRARLVIAADGRDSTVRDAAGLHPRRLATAMDVLWFRVPKADAESLPFGQASAGLLIAIDRGEYFQVANAITAGTWVPSEGAVSALRGRVGRTSPQLRERMERVGLEDVRLLRVRLERLRAWYAPGMLCIGDAAHAMSPAGGVGINLAIQDAVAAARILGPGLRTGAPTVAQLRRVQRRRAWPAAVIQWIQLRIQPVLLADRPDSRPPLPLRLVARFPAFAHVPGRIIGMGIRPEHVDAEARRRVRRQ</sequence>
<feature type="domain" description="FAD-binding" evidence="3">
    <location>
        <begin position="33"/>
        <end position="370"/>
    </location>
</feature>